<feature type="domain" description="Large polyvalent protein-associated" evidence="2">
    <location>
        <begin position="346"/>
        <end position="452"/>
    </location>
</feature>
<evidence type="ECO:0000259" key="2">
    <source>
        <dbReference type="Pfam" id="PF18798"/>
    </source>
</evidence>
<dbReference type="EMBL" id="DSVL01000144">
    <property type="protein sequence ID" value="HFH28800.1"/>
    <property type="molecule type" value="Genomic_DNA"/>
</dbReference>
<dbReference type="Pfam" id="PF18798">
    <property type="entry name" value="LPD3"/>
    <property type="match status" value="1"/>
</dbReference>
<proteinExistence type="predicted"/>
<dbReference type="InterPro" id="IPR006528">
    <property type="entry name" value="Phage_head_morphogenesis_dom"/>
</dbReference>
<comment type="caution">
    <text evidence="3">The sequence shown here is derived from an EMBL/GenBank/DDBJ whole genome shotgun (WGS) entry which is preliminary data.</text>
</comment>
<dbReference type="AlphaFoldDB" id="A0A7C3I0K0"/>
<dbReference type="Pfam" id="PF04233">
    <property type="entry name" value="Phage_Mu_F"/>
    <property type="match status" value="1"/>
</dbReference>
<dbReference type="NCBIfam" id="TIGR01641">
    <property type="entry name" value="phageSPP1_gp7"/>
    <property type="match status" value="1"/>
</dbReference>
<dbReference type="InterPro" id="IPR040824">
    <property type="entry name" value="LPD3"/>
</dbReference>
<reference evidence="3" key="1">
    <citation type="journal article" date="2020" name="mSystems">
        <title>Genome- and Community-Level Interaction Insights into Carbon Utilization and Element Cycling Functions of Hydrothermarchaeota in Hydrothermal Sediment.</title>
        <authorList>
            <person name="Zhou Z."/>
            <person name="Liu Y."/>
            <person name="Xu W."/>
            <person name="Pan J."/>
            <person name="Luo Z.H."/>
            <person name="Li M."/>
        </authorList>
    </citation>
    <scope>NUCLEOTIDE SEQUENCE [LARGE SCALE GENOMIC DNA]</scope>
    <source>
        <strain evidence="3">SpSt-503</strain>
    </source>
</reference>
<sequence>MEEDEHKKLSEIDRLVARFQDETLLPIGKALAAWIRSLSPDGSPPALKVVRAASFPDISADLLTNTEKLLAGSLLVGMDHASPATTLADSDYTPLPFDEAIKFLKSRVSLTKAEWAALEPKLAFRSFTMAKLTQCDYIEAVRGRLVTALEKGEGYDQAWSDIKAIAEADGSTIKPGYWETVYRTNVQTAYNAGRRMQFDRDPPSAIALMVLEDERTSDICRPLAGLVLPYNHPFWQDHWPPFHFNCRTTVRAIYDYEVGQVPVKNVPMKRLRKEFHPQSGFGQNPVQTGSFWKLTPTMLERIEKYDLKSEIRSFARSLGIQYDPVLGSALTKDGVVIKADPIKGNISKVREDTKKYLESLKGSIFYNENIKGPIVVTSQGIKKATSFSGDSKKLAALNKIPEILEQMSLVSSMPDKDNNTNVLEVIKAKAILEIEGEKHIFNVTLKHMKSNNSFLFYDLSTHLIK</sequence>
<name>A0A7C3I0K0_9SPIR</name>
<accession>A0A7C3I0K0</accession>
<feature type="domain" description="Phage head morphogenesis" evidence="1">
    <location>
        <begin position="141"/>
        <end position="250"/>
    </location>
</feature>
<evidence type="ECO:0000313" key="3">
    <source>
        <dbReference type="EMBL" id="HFH28800.1"/>
    </source>
</evidence>
<evidence type="ECO:0008006" key="4">
    <source>
        <dbReference type="Google" id="ProtNLM"/>
    </source>
</evidence>
<gene>
    <name evidence="3" type="ORF">ENS59_04720</name>
</gene>
<protein>
    <recommendedName>
        <fullName evidence="4">Phage head morphogenesis domain-containing protein</fullName>
    </recommendedName>
</protein>
<evidence type="ECO:0000259" key="1">
    <source>
        <dbReference type="Pfam" id="PF04233"/>
    </source>
</evidence>
<organism evidence="3">
    <name type="scientific">Gracilinema caldarium</name>
    <dbReference type="NCBI Taxonomy" id="215591"/>
    <lineage>
        <taxon>Bacteria</taxon>
        <taxon>Pseudomonadati</taxon>
        <taxon>Spirochaetota</taxon>
        <taxon>Spirochaetia</taxon>
        <taxon>Spirochaetales</taxon>
        <taxon>Breznakiellaceae</taxon>
        <taxon>Gracilinema</taxon>
    </lineage>
</organism>